<dbReference type="EMBL" id="JANPXH010001729">
    <property type="protein sequence ID" value="MCR6679753.1"/>
    <property type="molecule type" value="Genomic_DNA"/>
</dbReference>
<comment type="caution">
    <text evidence="1">The sequence shown here is derived from an EMBL/GenBank/DDBJ whole genome shotgun (WGS) entry which is preliminary data.</text>
</comment>
<protein>
    <submittedName>
        <fullName evidence="1">VWA domain-containing protein</fullName>
    </submittedName>
</protein>
<proteinExistence type="predicted"/>
<dbReference type="AlphaFoldDB" id="A0AAW5N2X4"/>
<gene>
    <name evidence="1" type="ORF">NVV43_30625</name>
</gene>
<reference evidence="1" key="1">
    <citation type="submission" date="2022-07" db="EMBL/GenBank/DDBJ databases">
        <title>Diversity of ethanolamine utilization by human commensal Escherichia coli.</title>
        <authorList>
            <person name="Jubelin G."/>
        </authorList>
    </citation>
    <scope>NUCLEOTIDE SEQUENCE</scope>
    <source>
        <strain evidence="1">S1</strain>
    </source>
</reference>
<accession>A0AAW5N2X4</accession>
<organism evidence="1 2">
    <name type="scientific">Escherichia marmotae</name>
    <dbReference type="NCBI Taxonomy" id="1499973"/>
    <lineage>
        <taxon>Bacteria</taxon>
        <taxon>Pseudomonadati</taxon>
        <taxon>Pseudomonadota</taxon>
        <taxon>Gammaproteobacteria</taxon>
        <taxon>Enterobacterales</taxon>
        <taxon>Enterobacteriaceae</taxon>
        <taxon>Escherichia</taxon>
    </lineage>
</organism>
<name>A0AAW5N2X4_9ESCH</name>
<dbReference type="InterPro" id="IPR036465">
    <property type="entry name" value="vWFA_dom_sf"/>
</dbReference>
<evidence type="ECO:0000313" key="2">
    <source>
        <dbReference type="Proteomes" id="UP001206878"/>
    </source>
</evidence>
<sequence length="79" mass="8758">VRMDLINKKYLADVAMVIVIDKSGSMSFAERGRQKIDLADEGGARIVSLLKDSDQLGALAVDSVPKWAFELQHLNDKQQ</sequence>
<dbReference type="Gene3D" id="3.40.50.410">
    <property type="entry name" value="von Willebrand factor, type A domain"/>
    <property type="match status" value="1"/>
</dbReference>
<dbReference type="SUPFAM" id="SSF53300">
    <property type="entry name" value="vWA-like"/>
    <property type="match status" value="1"/>
</dbReference>
<feature type="non-terminal residue" evidence="1">
    <location>
        <position position="1"/>
    </location>
</feature>
<dbReference type="Proteomes" id="UP001206878">
    <property type="component" value="Unassembled WGS sequence"/>
</dbReference>
<feature type="non-terminal residue" evidence="1">
    <location>
        <position position="79"/>
    </location>
</feature>
<evidence type="ECO:0000313" key="1">
    <source>
        <dbReference type="EMBL" id="MCR6679753.1"/>
    </source>
</evidence>